<dbReference type="NCBIfam" id="TIGR00005">
    <property type="entry name" value="rluA_subfam"/>
    <property type="match status" value="1"/>
</dbReference>
<name>A0ABT4BTL0_9FIRM</name>
<dbReference type="InterPro" id="IPR050188">
    <property type="entry name" value="RluA_PseudoU_synthase"/>
</dbReference>
<accession>A0ABT4BTL0</accession>
<comment type="similarity">
    <text evidence="2 3">Belongs to the pseudouridine synthase RluA family.</text>
</comment>
<evidence type="ECO:0000256" key="1">
    <source>
        <dbReference type="ARBA" id="ARBA00000073"/>
    </source>
</evidence>
<proteinExistence type="inferred from homology"/>
<dbReference type="SUPFAM" id="SSF55120">
    <property type="entry name" value="Pseudouridine synthase"/>
    <property type="match status" value="1"/>
</dbReference>
<feature type="domain" description="Pseudouridine synthase RsuA/RluA-like" evidence="4">
    <location>
        <begin position="87"/>
        <end position="232"/>
    </location>
</feature>
<reference evidence="5 6" key="1">
    <citation type="submission" date="2022-11" db="EMBL/GenBank/DDBJ databases">
        <authorList>
            <person name="Caiyu Z."/>
        </authorList>
    </citation>
    <scope>NUCLEOTIDE SEQUENCE [LARGE SCALE GENOMIC DNA]</scope>
    <source>
        <strain evidence="5 6">YR-4</strain>
    </source>
</reference>
<sequence>MRELKFTVPNKYDGITLKSFLRKYCGISARLMVRLKREPMGITKNHLHAIVTETLRAGDEVRIRMPDDKKQIEPVERPLSVVYEDDDLLIIDKPANMPMYPAPGHDRDSLANAVAAYDLRRKEKRTFRPVYRLDKDTTGLVVLAKNSFCAARLAGGIEKEYTAVCEGEFTGCSTINEPIGLKEGHRIQRTVTESGEYAVTNWRVLCAGKGYTLVSLQIETGRTHQIRVHMSHFGHPLAGDDMYGGHLDILARQALHCTNIQFVHPVSGQAMRFSCALPKDMEHLLELSGMVK</sequence>
<dbReference type="RefSeq" id="WP_268058292.1">
    <property type="nucleotide sequence ID" value="NZ_JAPOHA010000007.1"/>
</dbReference>
<dbReference type="Gene3D" id="3.30.2350.10">
    <property type="entry name" value="Pseudouridine synthase"/>
    <property type="match status" value="1"/>
</dbReference>
<organism evidence="5 6">
    <name type="scientific">Caproiciproducens galactitolivorans</name>
    <dbReference type="NCBI Taxonomy" id="642589"/>
    <lineage>
        <taxon>Bacteria</taxon>
        <taxon>Bacillati</taxon>
        <taxon>Bacillota</taxon>
        <taxon>Clostridia</taxon>
        <taxon>Eubacteriales</taxon>
        <taxon>Acutalibacteraceae</taxon>
        <taxon>Caproiciproducens</taxon>
    </lineage>
</organism>
<dbReference type="Proteomes" id="UP001082703">
    <property type="component" value="Unassembled WGS sequence"/>
</dbReference>
<comment type="catalytic activity">
    <reaction evidence="1 3">
        <text>a uridine in RNA = a pseudouridine in RNA</text>
        <dbReference type="Rhea" id="RHEA:48348"/>
        <dbReference type="Rhea" id="RHEA-COMP:12068"/>
        <dbReference type="Rhea" id="RHEA-COMP:12069"/>
        <dbReference type="ChEBI" id="CHEBI:65314"/>
        <dbReference type="ChEBI" id="CHEBI:65315"/>
    </reaction>
</comment>
<evidence type="ECO:0000259" key="4">
    <source>
        <dbReference type="Pfam" id="PF00849"/>
    </source>
</evidence>
<dbReference type="InterPro" id="IPR006225">
    <property type="entry name" value="PsdUridine_synth_RluC/D"/>
</dbReference>
<dbReference type="PANTHER" id="PTHR21600">
    <property type="entry name" value="MITOCHONDRIAL RNA PSEUDOURIDINE SYNTHASE"/>
    <property type="match status" value="1"/>
</dbReference>
<dbReference type="Pfam" id="PF00849">
    <property type="entry name" value="PseudoU_synth_2"/>
    <property type="match status" value="1"/>
</dbReference>
<evidence type="ECO:0000256" key="3">
    <source>
        <dbReference type="RuleBase" id="RU362028"/>
    </source>
</evidence>
<evidence type="ECO:0000313" key="5">
    <source>
        <dbReference type="EMBL" id="MCY1714243.1"/>
    </source>
</evidence>
<dbReference type="PROSITE" id="PS01129">
    <property type="entry name" value="PSI_RLU"/>
    <property type="match status" value="1"/>
</dbReference>
<dbReference type="InterPro" id="IPR006224">
    <property type="entry name" value="PsdUridine_synth_RluA-like_CS"/>
</dbReference>
<dbReference type="PANTHER" id="PTHR21600:SF35">
    <property type="entry name" value="PSEUDOURIDINE SYNTHASE"/>
    <property type="match status" value="1"/>
</dbReference>
<comment type="function">
    <text evidence="3">Responsible for synthesis of pseudouridine from uracil.</text>
</comment>
<dbReference type="CDD" id="cd02869">
    <property type="entry name" value="PseudoU_synth_RluA_like"/>
    <property type="match status" value="1"/>
</dbReference>
<keyword evidence="6" id="KW-1185">Reference proteome</keyword>
<dbReference type="EMBL" id="JAPOHA010000007">
    <property type="protein sequence ID" value="MCY1714243.1"/>
    <property type="molecule type" value="Genomic_DNA"/>
</dbReference>
<dbReference type="InterPro" id="IPR006145">
    <property type="entry name" value="PsdUridine_synth_RsuA/RluA"/>
</dbReference>
<protein>
    <recommendedName>
        <fullName evidence="3">Pseudouridine synthase</fullName>
        <ecNumber evidence="3">5.4.99.-</ecNumber>
    </recommendedName>
</protein>
<evidence type="ECO:0000313" key="6">
    <source>
        <dbReference type="Proteomes" id="UP001082703"/>
    </source>
</evidence>
<comment type="caution">
    <text evidence="5">The sequence shown here is derived from an EMBL/GenBank/DDBJ whole genome shotgun (WGS) entry which is preliminary data.</text>
</comment>
<dbReference type="InterPro" id="IPR020103">
    <property type="entry name" value="PsdUridine_synth_cat_dom_sf"/>
</dbReference>
<keyword evidence="3" id="KW-0413">Isomerase</keyword>
<evidence type="ECO:0000256" key="2">
    <source>
        <dbReference type="ARBA" id="ARBA00010876"/>
    </source>
</evidence>
<gene>
    <name evidence="5" type="ORF">OUY18_08250</name>
</gene>
<dbReference type="EC" id="5.4.99.-" evidence="3"/>